<evidence type="ECO:0000256" key="5">
    <source>
        <dbReference type="RuleBase" id="RU362116"/>
    </source>
</evidence>
<comment type="similarity">
    <text evidence="2 5">Belongs to the flagella basal body rod proteins family.</text>
</comment>
<dbReference type="InterPro" id="IPR053967">
    <property type="entry name" value="LlgE_F_G-like_D1"/>
</dbReference>
<dbReference type="PANTHER" id="PTHR30435">
    <property type="entry name" value="FLAGELLAR PROTEIN"/>
    <property type="match status" value="1"/>
</dbReference>
<dbReference type="Pfam" id="PF22692">
    <property type="entry name" value="LlgE_F_G_D1"/>
    <property type="match status" value="1"/>
</dbReference>
<organism evidence="10 11">
    <name type="scientific">Pseudomonas quercus</name>
    <dbReference type="NCBI Taxonomy" id="2722792"/>
    <lineage>
        <taxon>Bacteria</taxon>
        <taxon>Pseudomonadati</taxon>
        <taxon>Pseudomonadota</taxon>
        <taxon>Gammaproteobacteria</taxon>
        <taxon>Pseudomonadales</taxon>
        <taxon>Pseudomonadaceae</taxon>
        <taxon>Pseudomonas</taxon>
    </lineage>
</organism>
<dbReference type="InterPro" id="IPR037925">
    <property type="entry name" value="FlgE/F/G-like"/>
</dbReference>
<dbReference type="EMBL" id="JAAVJI010000016">
    <property type="protein sequence ID" value="NJP03135.1"/>
    <property type="molecule type" value="Genomic_DNA"/>
</dbReference>
<dbReference type="Pfam" id="PF06429">
    <property type="entry name" value="Flg_bbr_C"/>
    <property type="match status" value="1"/>
</dbReference>
<comment type="function">
    <text evidence="5">A flexible structure which links the flagellar filament to the drive apparatus in the basal body.</text>
</comment>
<feature type="domain" description="Flagellar basal body rod protein N-terminal" evidence="6">
    <location>
        <begin position="3"/>
        <end position="33"/>
    </location>
</feature>
<dbReference type="PANTHER" id="PTHR30435:SF1">
    <property type="entry name" value="FLAGELLAR HOOK PROTEIN FLGE"/>
    <property type="match status" value="1"/>
</dbReference>
<keyword evidence="4 5" id="KW-0975">Bacterial flagellum</keyword>
<dbReference type="InterPro" id="IPR037058">
    <property type="entry name" value="Falgellar_hook_FlgE_sf"/>
</dbReference>
<evidence type="ECO:0000259" key="7">
    <source>
        <dbReference type="Pfam" id="PF06429"/>
    </source>
</evidence>
<comment type="caution">
    <text evidence="10">The sequence shown here is derived from an EMBL/GenBank/DDBJ whole genome shotgun (WGS) entry which is preliminary data.</text>
</comment>
<accession>A0ABX0YI70</accession>
<dbReference type="Pfam" id="PF07559">
    <property type="entry name" value="FlgE_D2"/>
    <property type="match status" value="1"/>
</dbReference>
<evidence type="ECO:0000313" key="10">
    <source>
        <dbReference type="EMBL" id="NJP03135.1"/>
    </source>
</evidence>
<evidence type="ECO:0000259" key="6">
    <source>
        <dbReference type="Pfam" id="PF00460"/>
    </source>
</evidence>
<dbReference type="InterPro" id="IPR010930">
    <property type="entry name" value="Flg_bb/hook_C_dom"/>
</dbReference>
<protein>
    <recommendedName>
        <fullName evidence="3 5">Flagellar hook protein FlgE</fullName>
    </recommendedName>
</protein>
<evidence type="ECO:0000313" key="11">
    <source>
        <dbReference type="Proteomes" id="UP000746535"/>
    </source>
</evidence>
<evidence type="ECO:0000256" key="1">
    <source>
        <dbReference type="ARBA" id="ARBA00004117"/>
    </source>
</evidence>
<dbReference type="Gene3D" id="2.60.98.20">
    <property type="entry name" value="Flagellar hook protein FlgE"/>
    <property type="match status" value="1"/>
</dbReference>
<dbReference type="NCBIfam" id="NF004238">
    <property type="entry name" value="PRK05682.1-1"/>
    <property type="match status" value="1"/>
</dbReference>
<keyword evidence="10" id="KW-0969">Cilium</keyword>
<keyword evidence="10" id="KW-0282">Flagellum</keyword>
<gene>
    <name evidence="10" type="primary">flgE</name>
    <name evidence="10" type="ORF">HBH25_20025</name>
</gene>
<feature type="domain" description="Flagellar hook protein FlgE/F/G-like D1" evidence="9">
    <location>
        <begin position="84"/>
        <end position="125"/>
    </location>
</feature>
<dbReference type="PROSITE" id="PS00588">
    <property type="entry name" value="FLAGELLA_BB_ROD"/>
    <property type="match status" value="1"/>
</dbReference>
<sequence length="432" mass="44325">MSFNTGLSGLNAANTALNVTGNNIANVATTGFKKSRAEFGDVYANSLFLGSSKNGVGSGVTTAAISQQFTQGTISSTGASLDMAINGNGFFVVSDNGSKVYTRAGAFGTDKEGNIVDASQNKLMGYGTDSNGKVIDGVLTTLKVDTSALAPKATDTVTETMNLNSSNSVPSVTPFDASDTNSYNYTFSTDIYDSQGNSHTMTQYFAKDDTNAWTMYANIDGVNPSNPASTTPISAKMTFNSDGSLASTTSSDMTVDATGKFTLTNWVPAAKNAAGVMASNGSVAATGGVTFDMTQTSSYNTTSAVTAKSQDGYATGSLSSLSIDDSGNIFGTYSNGQSKNIGQVALANFANVQGLTPNGATGWRESSASGVPIVGAPSTGTMGNLTAGSLEDSNVDLTSELVNLIKAQSNYQANAKTISTESTIMQTIIQMT</sequence>
<dbReference type="InterPro" id="IPR001444">
    <property type="entry name" value="Flag_bb_rod_N"/>
</dbReference>
<keyword evidence="10" id="KW-0966">Cell projection</keyword>
<dbReference type="InterPro" id="IPR011491">
    <property type="entry name" value="FlgE_D2"/>
</dbReference>
<dbReference type="Proteomes" id="UP000746535">
    <property type="component" value="Unassembled WGS sequence"/>
</dbReference>
<feature type="domain" description="Flagellar basal-body/hook protein C-terminal" evidence="7">
    <location>
        <begin position="387"/>
        <end position="431"/>
    </location>
</feature>
<evidence type="ECO:0000259" key="9">
    <source>
        <dbReference type="Pfam" id="PF22692"/>
    </source>
</evidence>
<keyword evidence="11" id="KW-1185">Reference proteome</keyword>
<dbReference type="InterPro" id="IPR020013">
    <property type="entry name" value="Flagellar_FlgE/F/G"/>
</dbReference>
<feature type="domain" description="Flagellar hook protein FlgE D2" evidence="8">
    <location>
        <begin position="162"/>
        <end position="313"/>
    </location>
</feature>
<reference evidence="10 11" key="1">
    <citation type="submission" date="2020-03" db="EMBL/GenBank/DDBJ databases">
        <authorList>
            <person name="Wang L."/>
            <person name="He N."/>
            <person name="Li Y."/>
            <person name="Fang Y."/>
            <person name="Zhang F."/>
        </authorList>
    </citation>
    <scope>NUCLEOTIDE SEQUENCE [LARGE SCALE GENOMIC DNA]</scope>
    <source>
        <strain evidence="11">hsmgli-8</strain>
    </source>
</reference>
<dbReference type="InterPro" id="IPR019776">
    <property type="entry name" value="Flagellar_basal_body_rod_CS"/>
</dbReference>
<dbReference type="SUPFAM" id="SSF117143">
    <property type="entry name" value="Flagellar hook protein flgE"/>
    <property type="match status" value="1"/>
</dbReference>
<dbReference type="RefSeq" id="WP_168085707.1">
    <property type="nucleotide sequence ID" value="NZ_JAAVJI010000016.1"/>
</dbReference>
<dbReference type="Pfam" id="PF00460">
    <property type="entry name" value="Flg_bb_rod"/>
    <property type="match status" value="1"/>
</dbReference>
<evidence type="ECO:0000256" key="4">
    <source>
        <dbReference type="ARBA" id="ARBA00023143"/>
    </source>
</evidence>
<evidence type="ECO:0000256" key="2">
    <source>
        <dbReference type="ARBA" id="ARBA00009677"/>
    </source>
</evidence>
<evidence type="ECO:0000256" key="3">
    <source>
        <dbReference type="ARBA" id="ARBA00019015"/>
    </source>
</evidence>
<comment type="subcellular location">
    <subcellularLocation>
        <location evidence="1 5">Bacterial flagellum basal body</location>
    </subcellularLocation>
</comment>
<dbReference type="NCBIfam" id="TIGR03506">
    <property type="entry name" value="FlgEFG_subfam"/>
    <property type="match status" value="1"/>
</dbReference>
<proteinExistence type="inferred from homology"/>
<name>A0ABX0YI70_9PSED</name>
<evidence type="ECO:0000259" key="8">
    <source>
        <dbReference type="Pfam" id="PF07559"/>
    </source>
</evidence>